<keyword evidence="1" id="KW-1133">Transmembrane helix</keyword>
<evidence type="ECO:0000313" key="2">
    <source>
        <dbReference type="EMBL" id="NEL56472.1"/>
    </source>
</evidence>
<dbReference type="AlphaFoldDB" id="A0A7K3WJI6"/>
<accession>A0A7K3WJI6</accession>
<feature type="transmembrane region" description="Helical" evidence="1">
    <location>
        <begin position="62"/>
        <end position="83"/>
    </location>
</feature>
<keyword evidence="1" id="KW-0472">Membrane</keyword>
<proteinExistence type="predicted"/>
<protein>
    <submittedName>
        <fullName evidence="2">Uncharacterized protein</fullName>
    </submittedName>
</protein>
<organism evidence="2 3">
    <name type="scientific">Goekera deserti</name>
    <dbReference type="NCBI Taxonomy" id="2497753"/>
    <lineage>
        <taxon>Bacteria</taxon>
        <taxon>Bacillati</taxon>
        <taxon>Actinomycetota</taxon>
        <taxon>Actinomycetes</taxon>
        <taxon>Geodermatophilales</taxon>
        <taxon>Geodermatophilaceae</taxon>
        <taxon>Goekera</taxon>
    </lineage>
</organism>
<keyword evidence="3" id="KW-1185">Reference proteome</keyword>
<name>A0A7K3WJI6_9ACTN</name>
<dbReference type="RefSeq" id="WP_152730791.1">
    <property type="nucleotide sequence ID" value="NZ_JAABOZ010000011.1"/>
</dbReference>
<reference evidence="2 3" key="1">
    <citation type="submission" date="2020-02" db="EMBL/GenBank/DDBJ databases">
        <title>The whole genome sequence of CPCC 205119.</title>
        <authorList>
            <person name="Jiang Z."/>
        </authorList>
    </citation>
    <scope>NUCLEOTIDE SEQUENCE [LARGE SCALE GENOMIC DNA]</scope>
    <source>
        <strain evidence="2 3">CPCC 205119</strain>
    </source>
</reference>
<dbReference type="EMBL" id="JAAGWK010000035">
    <property type="protein sequence ID" value="NEL56472.1"/>
    <property type="molecule type" value="Genomic_DNA"/>
</dbReference>
<feature type="transmembrane region" description="Helical" evidence="1">
    <location>
        <begin position="95"/>
        <end position="120"/>
    </location>
</feature>
<dbReference type="Proteomes" id="UP000470470">
    <property type="component" value="Unassembled WGS sequence"/>
</dbReference>
<evidence type="ECO:0000313" key="3">
    <source>
        <dbReference type="Proteomes" id="UP000470470"/>
    </source>
</evidence>
<keyword evidence="1" id="KW-0812">Transmembrane</keyword>
<evidence type="ECO:0000256" key="1">
    <source>
        <dbReference type="SAM" id="Phobius"/>
    </source>
</evidence>
<comment type="caution">
    <text evidence="2">The sequence shown here is derived from an EMBL/GenBank/DDBJ whole genome shotgun (WGS) entry which is preliminary data.</text>
</comment>
<gene>
    <name evidence="2" type="ORF">G1H19_21110</name>
</gene>
<sequence length="124" mass="12933">MLTGHALATGALAVVSAALLLTRLRGDGVVHPAWSVAWGAAALAVLVLAVRWVGVREPARRGYLWSAAGAWVLVPLTWTAALVGSLQPWGFIEAWLYLGIGFSPVLLALAVAGAGVAWSLSPRR</sequence>
<feature type="transmembrane region" description="Helical" evidence="1">
    <location>
        <begin position="36"/>
        <end position="55"/>
    </location>
</feature>